<evidence type="ECO:0000313" key="2">
    <source>
        <dbReference type="EMBL" id="TDU81435.1"/>
    </source>
</evidence>
<dbReference type="InterPro" id="IPR007712">
    <property type="entry name" value="RelE/ParE_toxin"/>
</dbReference>
<comment type="caution">
    <text evidence="2">The sequence shown here is derived from an EMBL/GenBank/DDBJ whole genome shotgun (WGS) entry which is preliminary data.</text>
</comment>
<dbReference type="InterPro" id="IPR035093">
    <property type="entry name" value="RelE/ParE_toxin_dom_sf"/>
</dbReference>
<keyword evidence="3" id="KW-1185">Reference proteome</keyword>
<proteinExistence type="predicted"/>
<reference evidence="2 3" key="1">
    <citation type="submission" date="2019-03" db="EMBL/GenBank/DDBJ databases">
        <title>Genomic Encyclopedia of Archaeal and Bacterial Type Strains, Phase II (KMG-II): from individual species to whole genera.</title>
        <authorList>
            <person name="Goeker M."/>
        </authorList>
    </citation>
    <scope>NUCLEOTIDE SEQUENCE [LARGE SCALE GENOMIC DNA]</scope>
    <source>
        <strain evidence="2 3">ATCC 25309</strain>
    </source>
</reference>
<dbReference type="Proteomes" id="UP000295662">
    <property type="component" value="Unassembled WGS sequence"/>
</dbReference>
<keyword evidence="1" id="KW-1277">Toxin-antitoxin system</keyword>
<dbReference type="OrthoDB" id="196805at2"/>
<dbReference type="EMBL" id="SOCA01000001">
    <property type="protein sequence ID" value="TDU81435.1"/>
    <property type="molecule type" value="Genomic_DNA"/>
</dbReference>
<dbReference type="RefSeq" id="WP_133793388.1">
    <property type="nucleotide sequence ID" value="NZ_SOCA01000001.1"/>
</dbReference>
<dbReference type="Pfam" id="PF05016">
    <property type="entry name" value="ParE_toxin"/>
    <property type="match status" value="1"/>
</dbReference>
<name>A0A4R7SRU9_9BACT</name>
<organism evidence="2 3">
    <name type="scientific">Prosthecobacter fusiformis</name>
    <dbReference type="NCBI Taxonomy" id="48464"/>
    <lineage>
        <taxon>Bacteria</taxon>
        <taxon>Pseudomonadati</taxon>
        <taxon>Verrucomicrobiota</taxon>
        <taxon>Verrucomicrobiia</taxon>
        <taxon>Verrucomicrobiales</taxon>
        <taxon>Verrucomicrobiaceae</taxon>
        <taxon>Prosthecobacter</taxon>
    </lineage>
</organism>
<dbReference type="AlphaFoldDB" id="A0A4R7SRU9"/>
<evidence type="ECO:0000256" key="1">
    <source>
        <dbReference type="ARBA" id="ARBA00022649"/>
    </source>
</evidence>
<sequence>MKVAYHAEAQNDFNEIMATLEDISEQHADQFEKEFQQELSKAQKNPFHFHRLTNSSNKRRANIKRYHHHFIYEVDEIANEIRILIIKHDRRHPSYGLNRRWPEV</sequence>
<evidence type="ECO:0000313" key="3">
    <source>
        <dbReference type="Proteomes" id="UP000295662"/>
    </source>
</evidence>
<protein>
    <submittedName>
        <fullName evidence="2">ParE-like toxin of type II ParDE toxin-antitoxin system</fullName>
    </submittedName>
</protein>
<gene>
    <name evidence="2" type="ORF">EI77_00743</name>
</gene>
<dbReference type="Gene3D" id="3.30.2310.20">
    <property type="entry name" value="RelE-like"/>
    <property type="match status" value="1"/>
</dbReference>
<accession>A0A4R7SRU9</accession>